<dbReference type="PANTHER" id="PTHR46797">
    <property type="entry name" value="HTH-TYPE TRANSCRIPTIONAL REGULATOR"/>
    <property type="match status" value="1"/>
</dbReference>
<dbReference type="InterPro" id="IPR011051">
    <property type="entry name" value="RmlC_Cupin_sf"/>
</dbReference>
<accession>A0A916T443</accession>
<evidence type="ECO:0000313" key="4">
    <source>
        <dbReference type="Proteomes" id="UP000621454"/>
    </source>
</evidence>
<keyword evidence="4" id="KW-1185">Reference proteome</keyword>
<feature type="domain" description="HTH cro/C1-type" evidence="2">
    <location>
        <begin position="17"/>
        <end position="71"/>
    </location>
</feature>
<comment type="caution">
    <text evidence="3">The sequence shown here is derived from an EMBL/GenBank/DDBJ whole genome shotgun (WGS) entry which is preliminary data.</text>
</comment>
<dbReference type="SUPFAM" id="SSF47413">
    <property type="entry name" value="lambda repressor-like DNA-binding domains"/>
    <property type="match status" value="1"/>
</dbReference>
<dbReference type="InterPro" id="IPR010982">
    <property type="entry name" value="Lambda_DNA-bd_dom_sf"/>
</dbReference>
<dbReference type="GO" id="GO:0005829">
    <property type="term" value="C:cytosol"/>
    <property type="evidence" value="ECO:0007669"/>
    <property type="project" value="TreeGrafter"/>
</dbReference>
<dbReference type="Gene3D" id="1.10.260.40">
    <property type="entry name" value="lambda repressor-like DNA-binding domains"/>
    <property type="match status" value="1"/>
</dbReference>
<evidence type="ECO:0000313" key="3">
    <source>
        <dbReference type="EMBL" id="GGB27233.1"/>
    </source>
</evidence>
<dbReference type="InterPro" id="IPR001387">
    <property type="entry name" value="Cro/C1-type_HTH"/>
</dbReference>
<dbReference type="GO" id="GO:0003677">
    <property type="term" value="F:DNA binding"/>
    <property type="evidence" value="ECO:0007669"/>
    <property type="project" value="UniProtKB-KW"/>
</dbReference>
<dbReference type="Proteomes" id="UP000621454">
    <property type="component" value="Unassembled WGS sequence"/>
</dbReference>
<dbReference type="CDD" id="cd02209">
    <property type="entry name" value="cupin_XRE_C"/>
    <property type="match status" value="1"/>
</dbReference>
<dbReference type="SMART" id="SM00530">
    <property type="entry name" value="HTH_XRE"/>
    <property type="match status" value="1"/>
</dbReference>
<proteinExistence type="predicted"/>
<sequence>MALDTPDPVQESLGAEIRRRRKELGLTLTAVAEQAGISHPFLSQLERGYARPSMLTLERIARALGTTQVRLMLSVDTAQAARDDSQMPAGVDLVRADAGVHLPQADDGDTAGYSRLLVRGTASFYPQEQVQRRRVFGEFYRHPQDEWVHVVEGAIEVDLDDGRPVELRAGDSLYYAGGIPHRWRVIGDATARLIVVQAS</sequence>
<gene>
    <name evidence="3" type="ORF">GCM10011489_14210</name>
</gene>
<dbReference type="SUPFAM" id="SSF51182">
    <property type="entry name" value="RmlC-like cupins"/>
    <property type="match status" value="1"/>
</dbReference>
<dbReference type="InterPro" id="IPR050807">
    <property type="entry name" value="TransReg_Diox_bact_type"/>
</dbReference>
<dbReference type="PROSITE" id="PS50943">
    <property type="entry name" value="HTH_CROC1"/>
    <property type="match status" value="1"/>
</dbReference>
<dbReference type="PANTHER" id="PTHR46797:SF1">
    <property type="entry name" value="METHYLPHOSPHONATE SYNTHASE"/>
    <property type="match status" value="1"/>
</dbReference>
<organism evidence="3 4">
    <name type="scientific">Gordonia jinhuaensis</name>
    <dbReference type="NCBI Taxonomy" id="1517702"/>
    <lineage>
        <taxon>Bacteria</taxon>
        <taxon>Bacillati</taxon>
        <taxon>Actinomycetota</taxon>
        <taxon>Actinomycetes</taxon>
        <taxon>Mycobacteriales</taxon>
        <taxon>Gordoniaceae</taxon>
        <taxon>Gordonia</taxon>
    </lineage>
</organism>
<dbReference type="AlphaFoldDB" id="A0A916T443"/>
<dbReference type="Pfam" id="PF07883">
    <property type="entry name" value="Cupin_2"/>
    <property type="match status" value="1"/>
</dbReference>
<dbReference type="InterPro" id="IPR013096">
    <property type="entry name" value="Cupin_2"/>
</dbReference>
<dbReference type="Pfam" id="PF01381">
    <property type="entry name" value="HTH_3"/>
    <property type="match status" value="1"/>
</dbReference>
<dbReference type="CDD" id="cd00093">
    <property type="entry name" value="HTH_XRE"/>
    <property type="match status" value="1"/>
</dbReference>
<reference evidence="3" key="2">
    <citation type="submission" date="2020-09" db="EMBL/GenBank/DDBJ databases">
        <authorList>
            <person name="Sun Q."/>
            <person name="Zhou Y."/>
        </authorList>
    </citation>
    <scope>NUCLEOTIDE SEQUENCE</scope>
    <source>
        <strain evidence="3">CGMCC 1.12827</strain>
    </source>
</reference>
<evidence type="ECO:0000256" key="1">
    <source>
        <dbReference type="ARBA" id="ARBA00023125"/>
    </source>
</evidence>
<dbReference type="GO" id="GO:0003700">
    <property type="term" value="F:DNA-binding transcription factor activity"/>
    <property type="evidence" value="ECO:0007669"/>
    <property type="project" value="TreeGrafter"/>
</dbReference>
<dbReference type="Gene3D" id="2.60.120.10">
    <property type="entry name" value="Jelly Rolls"/>
    <property type="match status" value="1"/>
</dbReference>
<protein>
    <submittedName>
        <fullName evidence="3">XRE family transcriptional regulator</fullName>
    </submittedName>
</protein>
<reference evidence="3" key="1">
    <citation type="journal article" date="2014" name="Int. J. Syst. Evol. Microbiol.">
        <title>Complete genome sequence of Corynebacterium casei LMG S-19264T (=DSM 44701T), isolated from a smear-ripened cheese.</title>
        <authorList>
            <consortium name="US DOE Joint Genome Institute (JGI-PGF)"/>
            <person name="Walter F."/>
            <person name="Albersmeier A."/>
            <person name="Kalinowski J."/>
            <person name="Ruckert C."/>
        </authorList>
    </citation>
    <scope>NUCLEOTIDE SEQUENCE</scope>
    <source>
        <strain evidence="3">CGMCC 1.12827</strain>
    </source>
</reference>
<dbReference type="EMBL" id="BMGC01000007">
    <property type="protein sequence ID" value="GGB27233.1"/>
    <property type="molecule type" value="Genomic_DNA"/>
</dbReference>
<dbReference type="InterPro" id="IPR014710">
    <property type="entry name" value="RmlC-like_jellyroll"/>
</dbReference>
<keyword evidence="1" id="KW-0238">DNA-binding</keyword>
<evidence type="ECO:0000259" key="2">
    <source>
        <dbReference type="PROSITE" id="PS50943"/>
    </source>
</evidence>
<name>A0A916T443_9ACTN</name>